<organism evidence="1 2">
    <name type="scientific">Blastopirellula marina</name>
    <dbReference type="NCBI Taxonomy" id="124"/>
    <lineage>
        <taxon>Bacteria</taxon>
        <taxon>Pseudomonadati</taxon>
        <taxon>Planctomycetota</taxon>
        <taxon>Planctomycetia</taxon>
        <taxon>Pirellulales</taxon>
        <taxon>Pirellulaceae</taxon>
        <taxon>Blastopirellula</taxon>
    </lineage>
</organism>
<dbReference type="OrthoDB" id="4500419at2"/>
<protein>
    <submittedName>
        <fullName evidence="1">Uncharacterized protein</fullName>
    </submittedName>
</protein>
<comment type="caution">
    <text evidence="1">The sequence shown here is derived from an EMBL/GenBank/DDBJ whole genome shotgun (WGS) entry which is preliminary data.</text>
</comment>
<proteinExistence type="predicted"/>
<sequence>MKPIYPLLQPYEWEHADKVACILLDEEFEYSPLVAFGFDADSRFEYLPENESLDYDELFAKSLENLARHDYPWETFEQDGFQFAASSGNTFSAEKVLDEAHMRRACELLSSDLLMVAAPRRTCLFATKHDPNEAEELRDQRYEMFNQMIKATFADDSFGHAPISEAIYLIDEGEIYEVVEGGWDE</sequence>
<evidence type="ECO:0000313" key="1">
    <source>
        <dbReference type="EMBL" id="PQO25137.1"/>
    </source>
</evidence>
<dbReference type="EMBL" id="PUIA01000094">
    <property type="protein sequence ID" value="PQO25137.1"/>
    <property type="molecule type" value="Genomic_DNA"/>
</dbReference>
<name>A0A2S8EZ15_9BACT</name>
<evidence type="ECO:0000313" key="2">
    <source>
        <dbReference type="Proteomes" id="UP000240009"/>
    </source>
</evidence>
<dbReference type="Proteomes" id="UP000240009">
    <property type="component" value="Unassembled WGS sequence"/>
</dbReference>
<gene>
    <name evidence="1" type="ORF">C5Y96_26935</name>
</gene>
<dbReference type="AlphaFoldDB" id="A0A2S8EZ15"/>
<dbReference type="RefSeq" id="WP_105359836.1">
    <property type="nucleotide sequence ID" value="NZ_PUIA01000094.1"/>
</dbReference>
<reference evidence="1 2" key="1">
    <citation type="submission" date="2018-02" db="EMBL/GenBank/DDBJ databases">
        <title>Comparative genomes isolates from brazilian mangrove.</title>
        <authorList>
            <person name="Araujo J.E."/>
            <person name="Taketani R.G."/>
            <person name="Silva M.C.P."/>
            <person name="Loureco M.V."/>
            <person name="Andreote F.D."/>
        </authorList>
    </citation>
    <scope>NUCLEOTIDE SEQUENCE [LARGE SCALE GENOMIC DNA]</scope>
    <source>
        <strain evidence="1 2">HEX-2 MGV</strain>
    </source>
</reference>
<accession>A0A2S8EZ15</accession>